<feature type="transmembrane region" description="Helical" evidence="1">
    <location>
        <begin position="6"/>
        <end position="26"/>
    </location>
</feature>
<dbReference type="RefSeq" id="WP_012373028.1">
    <property type="nucleotide sequence ID" value="NC_010571.1"/>
</dbReference>
<keyword evidence="1" id="KW-0812">Transmembrane</keyword>
<protein>
    <recommendedName>
        <fullName evidence="4">Hydrogenase nickel incorporation protein HypA</fullName>
    </recommendedName>
</protein>
<sequence length="75" mass="8908">MFDLTTAAVIYCTLVAIVFLGLWLWNDRRDHRTFERERRKTTFHCIRCDQLYTAVVGTELAKCPRCGHENTRLKF</sequence>
<dbReference type="HOGENOM" id="CLU_2667518_0_0_0"/>
<keyword evidence="1" id="KW-0472">Membrane</keyword>
<dbReference type="OrthoDB" id="199090at2"/>
<proteinExistence type="predicted"/>
<name>B1ZNC1_OPITP</name>
<evidence type="ECO:0000256" key="1">
    <source>
        <dbReference type="SAM" id="Phobius"/>
    </source>
</evidence>
<evidence type="ECO:0008006" key="4">
    <source>
        <dbReference type="Google" id="ProtNLM"/>
    </source>
</evidence>
<gene>
    <name evidence="2" type="ordered locus">Oter_0199</name>
</gene>
<dbReference type="eggNOG" id="ENOG5030EUT">
    <property type="taxonomic scope" value="Bacteria"/>
</dbReference>
<dbReference type="EMBL" id="CP001032">
    <property type="protein sequence ID" value="ACB73490.1"/>
    <property type="molecule type" value="Genomic_DNA"/>
</dbReference>
<dbReference type="KEGG" id="ote:Oter_0199"/>
<keyword evidence="3" id="KW-1185">Reference proteome</keyword>
<reference evidence="2 3" key="1">
    <citation type="journal article" date="2011" name="J. Bacteriol.">
        <title>Genome sequence of the verrucomicrobium Opitutus terrae PB90-1, an abundant inhabitant of rice paddy soil ecosystems.</title>
        <authorList>
            <person name="van Passel M.W."/>
            <person name="Kant R."/>
            <person name="Palva A."/>
            <person name="Copeland A."/>
            <person name="Lucas S."/>
            <person name="Lapidus A."/>
            <person name="Glavina del Rio T."/>
            <person name="Pitluck S."/>
            <person name="Goltsman E."/>
            <person name="Clum A."/>
            <person name="Sun H."/>
            <person name="Schmutz J."/>
            <person name="Larimer F.W."/>
            <person name="Land M.L."/>
            <person name="Hauser L."/>
            <person name="Kyrpides N."/>
            <person name="Mikhailova N."/>
            <person name="Richardson P.P."/>
            <person name="Janssen P.H."/>
            <person name="de Vos W.M."/>
            <person name="Smidt H."/>
        </authorList>
    </citation>
    <scope>NUCLEOTIDE SEQUENCE [LARGE SCALE GENOMIC DNA]</scope>
    <source>
        <strain evidence="3">DSM 11246 / JCM 15787 / PB90-1</strain>
    </source>
</reference>
<accession>B1ZNC1</accession>
<evidence type="ECO:0000313" key="3">
    <source>
        <dbReference type="Proteomes" id="UP000007013"/>
    </source>
</evidence>
<organism evidence="2 3">
    <name type="scientific">Opitutus terrae (strain DSM 11246 / JCM 15787 / PB90-1)</name>
    <dbReference type="NCBI Taxonomy" id="452637"/>
    <lineage>
        <taxon>Bacteria</taxon>
        <taxon>Pseudomonadati</taxon>
        <taxon>Verrucomicrobiota</taxon>
        <taxon>Opitutia</taxon>
        <taxon>Opitutales</taxon>
        <taxon>Opitutaceae</taxon>
        <taxon>Opitutus</taxon>
    </lineage>
</organism>
<dbReference type="Proteomes" id="UP000007013">
    <property type="component" value="Chromosome"/>
</dbReference>
<evidence type="ECO:0000313" key="2">
    <source>
        <dbReference type="EMBL" id="ACB73490.1"/>
    </source>
</evidence>
<keyword evidence="1" id="KW-1133">Transmembrane helix</keyword>
<dbReference type="AlphaFoldDB" id="B1ZNC1"/>